<proteinExistence type="predicted"/>
<evidence type="ECO:0000259" key="5">
    <source>
        <dbReference type="Pfam" id="PF23598"/>
    </source>
</evidence>
<evidence type="ECO:0000256" key="2">
    <source>
        <dbReference type="ARBA" id="ARBA00022821"/>
    </source>
</evidence>
<dbReference type="InterPro" id="IPR036388">
    <property type="entry name" value="WH-like_DNA-bd_sf"/>
</dbReference>
<dbReference type="eggNOG" id="ENOG502QSXD">
    <property type="taxonomic scope" value="Eukaryota"/>
</dbReference>
<feature type="domain" description="Disease resistance protein winged helix" evidence="4">
    <location>
        <begin position="242"/>
        <end position="310"/>
    </location>
</feature>
<dbReference type="GO" id="GO:0009626">
    <property type="term" value="P:plant-type hypersensitive response"/>
    <property type="evidence" value="ECO:0007669"/>
    <property type="project" value="UniProtKB-ARBA"/>
</dbReference>
<dbReference type="ExpressionAtlas" id="A0A1D6N9H8">
    <property type="expression patterns" value="baseline"/>
</dbReference>
<feature type="region of interest" description="Disordered" evidence="3">
    <location>
        <begin position="672"/>
        <end position="712"/>
    </location>
</feature>
<evidence type="ECO:0000313" key="6">
    <source>
        <dbReference type="EMBL" id="ONM37199.1"/>
    </source>
</evidence>
<dbReference type="SUPFAM" id="SSF52058">
    <property type="entry name" value="L domain-like"/>
    <property type="match status" value="1"/>
</dbReference>
<dbReference type="InterPro" id="IPR058922">
    <property type="entry name" value="WHD_DRP"/>
</dbReference>
<dbReference type="InParanoid" id="A0A1D6N9H8"/>
<keyword evidence="1" id="KW-0677">Repeat</keyword>
<keyword evidence="2" id="KW-0611">Plant defense</keyword>
<dbReference type="InterPro" id="IPR055414">
    <property type="entry name" value="LRR_R13L4/SHOC2-like"/>
</dbReference>
<dbReference type="Pfam" id="PF23559">
    <property type="entry name" value="WHD_DRP"/>
    <property type="match status" value="1"/>
</dbReference>
<dbReference type="Gene3D" id="3.80.10.10">
    <property type="entry name" value="Ribonuclease Inhibitor"/>
    <property type="match status" value="1"/>
</dbReference>
<evidence type="ECO:0000256" key="1">
    <source>
        <dbReference type="ARBA" id="ARBA00022737"/>
    </source>
</evidence>
<dbReference type="InterPro" id="IPR032675">
    <property type="entry name" value="LRR_dom_sf"/>
</dbReference>
<protein>
    <submittedName>
        <fullName evidence="6">Leucine-rich repeat (LRR) family protein</fullName>
    </submittedName>
</protein>
<dbReference type="InterPro" id="IPR044974">
    <property type="entry name" value="Disease_R_plants"/>
</dbReference>
<dbReference type="PaxDb" id="4577-GRMZM2G103135_P01"/>
<dbReference type="FunCoup" id="A0A1D6N9H8">
    <property type="interactions" value="1013"/>
</dbReference>
<dbReference type="EMBL" id="CM007649">
    <property type="protein sequence ID" value="ONM37199.1"/>
    <property type="molecule type" value="Genomic_DNA"/>
</dbReference>
<dbReference type="GO" id="GO:0042742">
    <property type="term" value="P:defense response to bacterium"/>
    <property type="evidence" value="ECO:0007669"/>
    <property type="project" value="UniProtKB-ARBA"/>
</dbReference>
<dbReference type="AlphaFoldDB" id="A0A1D6N9H8"/>
<feature type="domain" description="Disease resistance R13L4/SHOC-2-like LRR" evidence="5">
    <location>
        <begin position="400"/>
        <end position="659"/>
    </location>
</feature>
<sequence>MVVGQGRRLPPGHGAVEVERRRCHREGEAGMGLLCCLYGARLRVLRAAETMPGLSDGVIAKTSMSQERTLDEVVFPFLMQLERARVVPLGPDEDSSHSDILLLFENIKKEACEVKDILLRVSKWENEIINDFGGIARHLDEIIEEGNQLNSIHSTLQIVNTEMSKLKDRMQLPLHVPMIKPIAPTTLPSSVPSKWVHAKVSEQWKRLEIERKILESSTISNLQVSYDNLDLQLKLCLLCFSVFPENSIISKRAMIHWWIGEGLVAATRSQTAEDVGKACFEKLIALEMIEPVYQKCRYGVNQCKLHPWIRRMLIKVAKQARFFEFDSDGNATWDCSATHRACLVEEHQQEIDVASLRNLLTIFNINEQYLQFEKSWFLDLRKIAVLQLGRWHNLCRHHIEVDSTEFLEGLQSSNQLKYLCLRGISRIIELPASIGGLSNLRILDLHACHNLERLSTSITYLQMLTHLDVSECYLLEGMPRGIGLLTELQVLKGFVIGGSTGNYNCRVAELARLDKLKKLTIYIGSKVAVTENELNELENIKGLCVLKITWAVSLSKKERVHQTSDSTPLITSLSLPLNLEKLDLCCFPGEKVPDWLSPSKLLRLKRLYFTGGMLKTFGNKNMLEVWSVEVLRLKFLNDLSVQWTQVHEIFPKLTFLEVFRCRKLESFPCDKDGVGDEDQQNNGNKGIGNALADPNVDATKSKQSSTHGMQDNAGKFSGKKVVDLDSILVDGSSGSGIFQGLGLGDELQEGLGEEEVGRTRSQPDGVPGSLLSAYEMVKKNGQVTPEVAVCAAVPAVYTGSSVSYRSKRRAATSAGDSLERASKLKASRNLDSDFMEGEV</sequence>
<evidence type="ECO:0000259" key="4">
    <source>
        <dbReference type="Pfam" id="PF23559"/>
    </source>
</evidence>
<reference evidence="6" key="1">
    <citation type="submission" date="2015-12" db="EMBL/GenBank/DDBJ databases">
        <title>Update maize B73 reference genome by single molecule sequencing technologies.</title>
        <authorList>
            <consortium name="Maize Genome Sequencing Project"/>
            <person name="Ware D."/>
        </authorList>
    </citation>
    <scope>NUCLEOTIDE SEQUENCE [LARGE SCALE GENOMIC DNA]</scope>
    <source>
        <tissue evidence="6">Seedling</tissue>
    </source>
</reference>
<dbReference type="PANTHER" id="PTHR23155">
    <property type="entry name" value="DISEASE RESISTANCE PROTEIN RP"/>
    <property type="match status" value="1"/>
</dbReference>
<dbReference type="OMA" id="SEVWNIE"/>
<dbReference type="Gene3D" id="1.10.10.10">
    <property type="entry name" value="Winged helix-like DNA-binding domain superfamily/Winged helix DNA-binding domain"/>
    <property type="match status" value="1"/>
</dbReference>
<dbReference type="GO" id="GO:0002758">
    <property type="term" value="P:innate immune response-activating signaling pathway"/>
    <property type="evidence" value="ECO:0007669"/>
    <property type="project" value="UniProtKB-ARBA"/>
</dbReference>
<dbReference type="FunFam" id="1.10.10.10:FF:000322">
    <property type="entry name" value="Probable disease resistance protein At1g63360"/>
    <property type="match status" value="1"/>
</dbReference>
<feature type="region of interest" description="Disordered" evidence="3">
    <location>
        <begin position="808"/>
        <end position="839"/>
    </location>
</feature>
<gene>
    <name evidence="6" type="ORF">ZEAMMB73_Zm00001d043198</name>
</gene>
<dbReference type="PANTHER" id="PTHR23155:SF1234">
    <property type="entry name" value="OS01G0799000 PROTEIN"/>
    <property type="match status" value="1"/>
</dbReference>
<dbReference type="Pfam" id="PF23598">
    <property type="entry name" value="LRR_14"/>
    <property type="match status" value="1"/>
</dbReference>
<evidence type="ECO:0000256" key="3">
    <source>
        <dbReference type="SAM" id="MobiDB-lite"/>
    </source>
</evidence>
<organism evidence="6">
    <name type="scientific">Zea mays</name>
    <name type="common">Maize</name>
    <dbReference type="NCBI Taxonomy" id="4577"/>
    <lineage>
        <taxon>Eukaryota</taxon>
        <taxon>Viridiplantae</taxon>
        <taxon>Streptophyta</taxon>
        <taxon>Embryophyta</taxon>
        <taxon>Tracheophyta</taxon>
        <taxon>Spermatophyta</taxon>
        <taxon>Magnoliopsida</taxon>
        <taxon>Liliopsida</taxon>
        <taxon>Poales</taxon>
        <taxon>Poaceae</taxon>
        <taxon>PACMAD clade</taxon>
        <taxon>Panicoideae</taxon>
        <taxon>Andropogonodae</taxon>
        <taxon>Andropogoneae</taxon>
        <taxon>Tripsacinae</taxon>
        <taxon>Zea</taxon>
    </lineage>
</organism>
<dbReference type="SMR" id="A0A1D6N9H8"/>
<name>A0A1D6N9H8_MAIZE</name>
<accession>A0A1D6N9H8</accession>